<organism evidence="1 2">
    <name type="scientific">Flavobacterium johnsoniae</name>
    <name type="common">Cytophaga johnsonae</name>
    <dbReference type="NCBI Taxonomy" id="986"/>
    <lineage>
        <taxon>Bacteria</taxon>
        <taxon>Pseudomonadati</taxon>
        <taxon>Bacteroidota</taxon>
        <taxon>Flavobacteriia</taxon>
        <taxon>Flavobacteriales</taxon>
        <taxon>Flavobacteriaceae</taxon>
        <taxon>Flavobacterium</taxon>
    </lineage>
</organism>
<proteinExistence type="predicted"/>
<dbReference type="Proteomes" id="UP000182826">
    <property type="component" value="Unassembled WGS sequence"/>
</dbReference>
<comment type="caution">
    <text evidence="1">The sequence shown here is derived from an EMBL/GenBank/DDBJ whole genome shotgun (WGS) entry which is preliminary data.</text>
</comment>
<dbReference type="AlphaFoldDB" id="A0A1J7CQS1"/>
<gene>
    <name evidence="1" type="ORF">BKM63_01570</name>
</gene>
<accession>A0A1J7CQS1</accession>
<reference evidence="1 2" key="1">
    <citation type="submission" date="2016-10" db="EMBL/GenBank/DDBJ databases">
        <title>Draft Genome Sequence of Rhizobacteria Flavobacterium johnsoniae CI04.</title>
        <authorList>
            <person name="Bravo J.I."/>
            <person name="Lozano G.L."/>
            <person name="Handelsman J."/>
        </authorList>
    </citation>
    <scope>NUCLEOTIDE SEQUENCE [LARGE SCALE GENOMIC DNA]</scope>
    <source>
        <strain evidence="1 2">CI04</strain>
    </source>
</reference>
<evidence type="ECO:0000313" key="1">
    <source>
        <dbReference type="EMBL" id="OIV43916.1"/>
    </source>
</evidence>
<protein>
    <submittedName>
        <fullName evidence="1">Uncharacterized protein</fullName>
    </submittedName>
</protein>
<sequence length="120" mass="13523">MSEKDFPEAVQIPLGIAKEWKERFQEDNTPEDPKTKVTSYLIPRKTLEKVLELETEVVRAYLGINDEKLRTLLFVGAKLDEKTGKYVDVYGQEGSVFAKSADNVEGGDVVYDGIRPSPPF</sequence>
<dbReference type="EMBL" id="MLFK01000001">
    <property type="protein sequence ID" value="OIV43916.1"/>
    <property type="molecule type" value="Genomic_DNA"/>
</dbReference>
<keyword evidence="2" id="KW-1185">Reference proteome</keyword>
<evidence type="ECO:0000313" key="2">
    <source>
        <dbReference type="Proteomes" id="UP000182826"/>
    </source>
</evidence>
<name>A0A1J7CQS1_FLAJO</name>
<dbReference type="OrthoDB" id="797757at2"/>
<dbReference type="RefSeq" id="WP_071634919.1">
    <property type="nucleotide sequence ID" value="NZ_MLFK01000001.1"/>
</dbReference>